<evidence type="ECO:0000313" key="2">
    <source>
        <dbReference type="Proteomes" id="UP000239990"/>
    </source>
</evidence>
<gene>
    <name evidence="1" type="ORF">C4E15_13110</name>
</gene>
<sequence>MTDLSTPSLRLALDAHARIEQWIGNADTPPPVLAALLDAFAPEFSMITADGQRLPPGALPALFAGLRGLRPGLKIQIDELAVRHADAGAALLTYRERHAWNGGATQRRASALFMAGADGQPQWAHLHETWA</sequence>
<organism evidence="1 2">
    <name type="scientific">Achromobacter spanius</name>
    <dbReference type="NCBI Taxonomy" id="217203"/>
    <lineage>
        <taxon>Bacteria</taxon>
        <taxon>Pseudomonadati</taxon>
        <taxon>Pseudomonadota</taxon>
        <taxon>Betaproteobacteria</taxon>
        <taxon>Burkholderiales</taxon>
        <taxon>Alcaligenaceae</taxon>
        <taxon>Achromobacter</taxon>
    </lineage>
</organism>
<comment type="caution">
    <text evidence="1">The sequence shown here is derived from an EMBL/GenBank/DDBJ whole genome shotgun (WGS) entry which is preliminary data.</text>
</comment>
<protein>
    <recommendedName>
        <fullName evidence="3">DUF4440 domain-containing protein</fullName>
    </recommendedName>
</protein>
<dbReference type="EMBL" id="PREU01000005">
    <property type="protein sequence ID" value="PPA75952.1"/>
    <property type="molecule type" value="Genomic_DNA"/>
</dbReference>
<dbReference type="Proteomes" id="UP000239990">
    <property type="component" value="Unassembled WGS sequence"/>
</dbReference>
<dbReference type="RefSeq" id="WP_052946131.1">
    <property type="nucleotide sequence ID" value="NZ_PREU01000005.1"/>
</dbReference>
<dbReference type="PIRSF" id="PIRSF029394">
    <property type="entry name" value="UCP029394"/>
    <property type="match status" value="1"/>
</dbReference>
<evidence type="ECO:0000313" key="1">
    <source>
        <dbReference type="EMBL" id="PPA75952.1"/>
    </source>
</evidence>
<accession>A0A2S5GS85</accession>
<evidence type="ECO:0008006" key="3">
    <source>
        <dbReference type="Google" id="ProtNLM"/>
    </source>
</evidence>
<dbReference type="InterPro" id="IPR016918">
    <property type="entry name" value="UCP029394"/>
</dbReference>
<dbReference type="Gene3D" id="3.10.450.50">
    <property type="match status" value="1"/>
</dbReference>
<dbReference type="AlphaFoldDB" id="A0A2S5GS85"/>
<dbReference type="SUPFAM" id="SSF54427">
    <property type="entry name" value="NTF2-like"/>
    <property type="match status" value="1"/>
</dbReference>
<dbReference type="InterPro" id="IPR032710">
    <property type="entry name" value="NTF2-like_dom_sf"/>
</dbReference>
<name>A0A2S5GS85_9BURK</name>
<proteinExistence type="predicted"/>
<dbReference type="OrthoDB" id="8912060at2"/>
<reference evidence="1 2" key="1">
    <citation type="submission" date="2018-02" db="EMBL/GenBank/DDBJ databases">
        <title>Draft Genome of Achromobacter spanius stain 6.</title>
        <authorList>
            <person name="Gunasekera T.S."/>
            <person name="Radwan O."/>
            <person name="Ruiz O.N."/>
        </authorList>
    </citation>
    <scope>NUCLEOTIDE SEQUENCE [LARGE SCALE GENOMIC DNA]</scope>
    <source>
        <strain evidence="1 2">6</strain>
    </source>
</reference>